<reference evidence="3" key="1">
    <citation type="submission" date="2016-11" db="EMBL/GenBank/DDBJ databases">
        <title>Mesorhizobium oceanicum sp. nov., isolated from deep seawater in South China Sea.</title>
        <authorList>
            <person name="Fu G.-Y."/>
        </authorList>
    </citation>
    <scope>NUCLEOTIDE SEQUENCE [LARGE SCALE GENOMIC DNA]</scope>
    <source>
        <strain evidence="3">B7</strain>
    </source>
</reference>
<accession>A0A1L3SXP1</accession>
<evidence type="ECO:0000313" key="2">
    <source>
        <dbReference type="EMBL" id="APH74158.1"/>
    </source>
</evidence>
<evidence type="ECO:0000313" key="3">
    <source>
        <dbReference type="Proteomes" id="UP000182840"/>
    </source>
</evidence>
<proteinExistence type="predicted"/>
<dbReference type="EMBL" id="CP018171">
    <property type="protein sequence ID" value="APH74158.1"/>
    <property type="molecule type" value="Genomic_DNA"/>
</dbReference>
<protein>
    <submittedName>
        <fullName evidence="2">Uncharacterized protein</fullName>
    </submittedName>
</protein>
<dbReference type="AlphaFoldDB" id="A0A1L3SXP1"/>
<feature type="region of interest" description="Disordered" evidence="1">
    <location>
        <begin position="128"/>
        <end position="168"/>
    </location>
</feature>
<name>A0A1L3SXP1_9HYPH</name>
<organism evidence="2 3">
    <name type="scientific">Aquibium oceanicum</name>
    <dbReference type="NCBI Taxonomy" id="1670800"/>
    <lineage>
        <taxon>Bacteria</taxon>
        <taxon>Pseudomonadati</taxon>
        <taxon>Pseudomonadota</taxon>
        <taxon>Alphaproteobacteria</taxon>
        <taxon>Hyphomicrobiales</taxon>
        <taxon>Phyllobacteriaceae</taxon>
        <taxon>Aquibium</taxon>
    </lineage>
</organism>
<evidence type="ECO:0000256" key="1">
    <source>
        <dbReference type="SAM" id="MobiDB-lite"/>
    </source>
</evidence>
<dbReference type="Proteomes" id="UP000182840">
    <property type="component" value="Chromosome"/>
</dbReference>
<dbReference type="KEGG" id="meso:BSQ44_24375"/>
<feature type="compositionally biased region" description="Basic and acidic residues" evidence="1">
    <location>
        <begin position="153"/>
        <end position="168"/>
    </location>
</feature>
<keyword evidence="3" id="KW-1185">Reference proteome</keyword>
<sequence length="206" mass="22778">MTTETKGYTISGVAGRIRDLESKTNGAYYVGLCWLAMARDSGKGAKKRLEDKVFGVEKGVKVTSTFRNAWRIADKAFAEGFHKGHREKVATMGLDDALKFAMDSLEAHKTALGVTSMGQYEEFCKYASKEDMPAPTPEETTEQPVTTEEPEAKEEATDKTGSERSPLEHFEAVMLTLSPEELIEAAKMLNARIADMQQTEEIRKAA</sequence>
<dbReference type="RefSeq" id="WP_072607620.1">
    <property type="nucleotide sequence ID" value="NZ_CP018171.1"/>
</dbReference>
<gene>
    <name evidence="2" type="ORF">BSQ44_24375</name>
</gene>